<feature type="transmembrane region" description="Helical" evidence="1">
    <location>
        <begin position="196"/>
        <end position="216"/>
    </location>
</feature>
<keyword evidence="1" id="KW-0812">Transmembrane</keyword>
<keyword evidence="1" id="KW-1133">Transmembrane helix</keyword>
<evidence type="ECO:0000313" key="3">
    <source>
        <dbReference type="Proteomes" id="UP001595823"/>
    </source>
</evidence>
<sequence length="220" mass="23173">MTTAIRDTPVATTDQTLTDRLLACGIVAGPLFVGATIAQIPAREGFDPVIHPLSMLSLGDLGWIHIANFIVSGVLALAGAVGLRRFLAGGPGSKWGPRMVGLYGIALIWGGVFVADPAFGFPVGTPDGAPAELSWHGLLHGFAAPVAGLTLLAACLIFARRFRRQGQTGWTVTCYIVPAVYLALTAVSFAAADFRWMLAGGAVIWLWASALSFQVLRSER</sequence>
<feature type="transmembrane region" description="Helical" evidence="1">
    <location>
        <begin position="170"/>
        <end position="190"/>
    </location>
</feature>
<name>A0ABV8TVA0_9ACTN</name>
<dbReference type="Pfam" id="PF06197">
    <property type="entry name" value="DUF998"/>
    <property type="match status" value="1"/>
</dbReference>
<accession>A0ABV8TVA0</accession>
<organism evidence="2 3">
    <name type="scientific">Salininema proteolyticum</name>
    <dbReference type="NCBI Taxonomy" id="1607685"/>
    <lineage>
        <taxon>Bacteria</taxon>
        <taxon>Bacillati</taxon>
        <taxon>Actinomycetota</taxon>
        <taxon>Actinomycetes</taxon>
        <taxon>Glycomycetales</taxon>
        <taxon>Glycomycetaceae</taxon>
        <taxon>Salininema</taxon>
    </lineage>
</organism>
<proteinExistence type="predicted"/>
<feature type="transmembrane region" description="Helical" evidence="1">
    <location>
        <begin position="135"/>
        <end position="158"/>
    </location>
</feature>
<keyword evidence="3" id="KW-1185">Reference proteome</keyword>
<gene>
    <name evidence="2" type="ORF">ACFPET_05890</name>
</gene>
<feature type="transmembrane region" description="Helical" evidence="1">
    <location>
        <begin position="21"/>
        <end position="42"/>
    </location>
</feature>
<reference evidence="3" key="1">
    <citation type="journal article" date="2019" name="Int. J. Syst. Evol. Microbiol.">
        <title>The Global Catalogue of Microorganisms (GCM) 10K type strain sequencing project: providing services to taxonomists for standard genome sequencing and annotation.</title>
        <authorList>
            <consortium name="The Broad Institute Genomics Platform"/>
            <consortium name="The Broad Institute Genome Sequencing Center for Infectious Disease"/>
            <person name="Wu L."/>
            <person name="Ma J."/>
        </authorList>
    </citation>
    <scope>NUCLEOTIDE SEQUENCE [LARGE SCALE GENOMIC DNA]</scope>
    <source>
        <strain evidence="3">IBRC-M 10908</strain>
    </source>
</reference>
<protein>
    <submittedName>
        <fullName evidence="2">DUF998 domain-containing protein</fullName>
    </submittedName>
</protein>
<evidence type="ECO:0000256" key="1">
    <source>
        <dbReference type="SAM" id="Phobius"/>
    </source>
</evidence>
<dbReference type="Proteomes" id="UP001595823">
    <property type="component" value="Unassembled WGS sequence"/>
</dbReference>
<dbReference type="RefSeq" id="WP_380618705.1">
    <property type="nucleotide sequence ID" value="NZ_JBHSDK010000009.1"/>
</dbReference>
<comment type="caution">
    <text evidence="2">The sequence shown here is derived from an EMBL/GenBank/DDBJ whole genome shotgun (WGS) entry which is preliminary data.</text>
</comment>
<dbReference type="EMBL" id="JBHSDK010000009">
    <property type="protein sequence ID" value="MFC4334724.1"/>
    <property type="molecule type" value="Genomic_DNA"/>
</dbReference>
<evidence type="ECO:0000313" key="2">
    <source>
        <dbReference type="EMBL" id="MFC4334724.1"/>
    </source>
</evidence>
<feature type="transmembrane region" description="Helical" evidence="1">
    <location>
        <begin position="62"/>
        <end position="83"/>
    </location>
</feature>
<feature type="transmembrane region" description="Helical" evidence="1">
    <location>
        <begin position="95"/>
        <end position="115"/>
    </location>
</feature>
<keyword evidence="1" id="KW-0472">Membrane</keyword>
<dbReference type="InterPro" id="IPR009339">
    <property type="entry name" value="DUF998"/>
</dbReference>